<sequence>MSAFEFAVNETWKRWRSQARRRLRMIQRHLELRAPQWELPGHGRFHVEWSAASKETPGDFLKRIDWDWIKLAATAPIIYAQVIPLALLDIAATLYQRLCFPIYGITPVRRSDYVVLDRYRLPYLSGLEKLNCLYCEYGNGVLAYVRKIAARTEQRWCPIRHAKLPRDAHEYTEGFAPYGDEHAYRLRHPSRSSHRK</sequence>
<dbReference type="EMBL" id="LVJN01000015">
    <property type="protein sequence ID" value="OSM07238.1"/>
    <property type="molecule type" value="Genomic_DNA"/>
</dbReference>
<keyword evidence="2" id="KW-1185">Reference proteome</keyword>
<dbReference type="AlphaFoldDB" id="A0A1Y2K926"/>
<comment type="caution">
    <text evidence="1">The sequence shown here is derived from an EMBL/GenBank/DDBJ whole genome shotgun (WGS) entry which is preliminary data.</text>
</comment>
<proteinExistence type="predicted"/>
<dbReference type="Proteomes" id="UP000194003">
    <property type="component" value="Unassembled WGS sequence"/>
</dbReference>
<evidence type="ECO:0000313" key="2">
    <source>
        <dbReference type="Proteomes" id="UP000194003"/>
    </source>
</evidence>
<dbReference type="STRING" id="1434232.MAIT1_03830"/>
<accession>A0A1Y2K926</accession>
<evidence type="ECO:0000313" key="1">
    <source>
        <dbReference type="EMBL" id="OSM07238.1"/>
    </source>
</evidence>
<organism evidence="1 2">
    <name type="scientific">Magnetofaba australis IT-1</name>
    <dbReference type="NCBI Taxonomy" id="1434232"/>
    <lineage>
        <taxon>Bacteria</taxon>
        <taxon>Pseudomonadati</taxon>
        <taxon>Pseudomonadota</taxon>
        <taxon>Magnetococcia</taxon>
        <taxon>Magnetococcales</taxon>
        <taxon>Magnetococcaceae</taxon>
        <taxon>Magnetofaba</taxon>
    </lineage>
</organism>
<dbReference type="RefSeq" id="WP_085441187.1">
    <property type="nucleotide sequence ID" value="NZ_LVJN01000015.1"/>
</dbReference>
<reference evidence="1 2" key="1">
    <citation type="journal article" date="2016" name="BMC Genomics">
        <title>Combined genomic and structural analyses of a cultured magnetotactic bacterium reveals its niche adaptation to a dynamic environment.</title>
        <authorList>
            <person name="Araujo A.C."/>
            <person name="Morillo V."/>
            <person name="Cypriano J."/>
            <person name="Teixeira L.C."/>
            <person name="Leao P."/>
            <person name="Lyra S."/>
            <person name="Almeida L.G."/>
            <person name="Bazylinski D.A."/>
            <person name="Vasconcellos A.T."/>
            <person name="Abreu F."/>
            <person name="Lins U."/>
        </authorList>
    </citation>
    <scope>NUCLEOTIDE SEQUENCE [LARGE SCALE GENOMIC DNA]</scope>
    <source>
        <strain evidence="1 2">IT-1</strain>
    </source>
</reference>
<protein>
    <submittedName>
        <fullName evidence="1">Uncharacterized protein</fullName>
    </submittedName>
</protein>
<gene>
    <name evidence="1" type="ORF">MAIT1_03830</name>
</gene>
<name>A0A1Y2K926_9PROT</name>
<dbReference type="OrthoDB" id="9795505at2"/>